<evidence type="ECO:0000256" key="2">
    <source>
        <dbReference type="SAM" id="MobiDB-lite"/>
    </source>
</evidence>
<dbReference type="STRING" id="112904.BH747_10410"/>
<accession>A0A1V8Y9L7</accession>
<sequence length="211" mass="22942">MAKKVMGQDGKMYKVKKPFYKRVWFWVLIVLLFFGIGGALSGGENKDSATATSTSTNKETTKETTTKEEKTYKIGDDVAVGKMEYKVNSVEVVKQVGPSVLPTNAKDTFLVVDLSVKNAGDKAVTVDSSFFKLKADGKTFEADSAASMSANQDENGNITNSFFMESLNPDMQQTGKIVFDISEAQANAQNNVLQAQTGYFGTETVSIALHN</sequence>
<organism evidence="5 6">
    <name type="scientific">Enterococcus villorum</name>
    <dbReference type="NCBI Taxonomy" id="112904"/>
    <lineage>
        <taxon>Bacteria</taxon>
        <taxon>Bacillati</taxon>
        <taxon>Bacillota</taxon>
        <taxon>Bacilli</taxon>
        <taxon>Lactobacillales</taxon>
        <taxon>Enterococcaceae</taxon>
        <taxon>Enterococcus</taxon>
    </lineage>
</organism>
<feature type="compositionally biased region" description="Low complexity" evidence="2">
    <location>
        <begin position="48"/>
        <end position="58"/>
    </location>
</feature>
<dbReference type="InterPro" id="IPR029050">
    <property type="entry name" value="Immunoprotect_excell_Ig-like"/>
</dbReference>
<name>A0A1V8Y9L7_9ENTE</name>
<reference evidence="4 7" key="2">
    <citation type="submission" date="2019-07" db="EMBL/GenBank/DDBJ databases">
        <title>Whole genome shotgun sequence of Enterococcus villorum NBRC 100699.</title>
        <authorList>
            <person name="Hosoyama A."/>
            <person name="Uohara A."/>
            <person name="Ohji S."/>
            <person name="Ichikawa N."/>
        </authorList>
    </citation>
    <scope>NUCLEOTIDE SEQUENCE [LARGE SCALE GENOMIC DNA]</scope>
    <source>
        <strain evidence="4 7">NBRC 100699</strain>
    </source>
</reference>
<dbReference type="Gene3D" id="2.60.40.1240">
    <property type="match status" value="1"/>
</dbReference>
<evidence type="ECO:0000313" key="5">
    <source>
        <dbReference type="EMBL" id="OQO69307.1"/>
    </source>
</evidence>
<comment type="caution">
    <text evidence="5">The sequence shown here is derived from an EMBL/GenBank/DDBJ whole genome shotgun (WGS) entry which is preliminary data.</text>
</comment>
<dbReference type="AlphaFoldDB" id="A0A1V8Y9L7"/>
<keyword evidence="1" id="KW-0732">Signal</keyword>
<evidence type="ECO:0000313" key="7">
    <source>
        <dbReference type="Proteomes" id="UP000321830"/>
    </source>
</evidence>
<evidence type="ECO:0000313" key="4">
    <source>
        <dbReference type="EMBL" id="GEL93192.1"/>
    </source>
</evidence>
<reference evidence="5 6" key="1">
    <citation type="journal article" date="2017" name="BMC Microbiol.">
        <title>Comparative genomics of Enterococcus spp. isolated from bovine feces.</title>
        <authorList>
            <person name="Beukers A.G."/>
            <person name="Zaheer R."/>
            <person name="Goji N."/>
            <person name="Amoako K.K."/>
            <person name="Chaves A.V."/>
            <person name="Ward M.P."/>
            <person name="McAllister T.A."/>
        </authorList>
    </citation>
    <scope>NUCLEOTIDE SEQUENCE [LARGE SCALE GENOMIC DNA]</scope>
    <source>
        <strain evidence="5 6">F1129D 143</strain>
    </source>
</reference>
<dbReference type="EMBL" id="BJWF01000053">
    <property type="protein sequence ID" value="GEL93192.1"/>
    <property type="molecule type" value="Genomic_DNA"/>
</dbReference>
<dbReference type="Proteomes" id="UP000321830">
    <property type="component" value="Unassembled WGS sequence"/>
</dbReference>
<feature type="region of interest" description="Disordered" evidence="2">
    <location>
        <begin position="43"/>
        <end position="68"/>
    </location>
</feature>
<dbReference type="InterPro" id="IPR029051">
    <property type="entry name" value="DUF4352"/>
</dbReference>
<feature type="compositionally biased region" description="Basic and acidic residues" evidence="2">
    <location>
        <begin position="59"/>
        <end position="68"/>
    </location>
</feature>
<protein>
    <recommendedName>
        <fullName evidence="3">DUF4352 domain-containing protein</fullName>
    </recommendedName>
</protein>
<evidence type="ECO:0000256" key="1">
    <source>
        <dbReference type="ARBA" id="ARBA00022729"/>
    </source>
</evidence>
<evidence type="ECO:0000313" key="6">
    <source>
        <dbReference type="Proteomes" id="UP000192477"/>
    </source>
</evidence>
<feature type="domain" description="DUF4352" evidence="3">
    <location>
        <begin position="72"/>
        <end position="199"/>
    </location>
</feature>
<dbReference type="RefSeq" id="WP_002329429.1">
    <property type="nucleotide sequence ID" value="NZ_BJWF01000053.1"/>
</dbReference>
<dbReference type="OrthoDB" id="2136626at2"/>
<dbReference type="EMBL" id="MJEA01000011">
    <property type="protein sequence ID" value="OQO69307.1"/>
    <property type="molecule type" value="Genomic_DNA"/>
</dbReference>
<dbReference type="Proteomes" id="UP000192477">
    <property type="component" value="Unassembled WGS sequence"/>
</dbReference>
<dbReference type="Pfam" id="PF11611">
    <property type="entry name" value="DUF4352"/>
    <property type="match status" value="1"/>
</dbReference>
<evidence type="ECO:0000259" key="3">
    <source>
        <dbReference type="Pfam" id="PF11611"/>
    </source>
</evidence>
<proteinExistence type="predicted"/>
<gene>
    <name evidence="5" type="ORF">BH747_10410</name>
    <name evidence="4" type="ORF">EVI01_25290</name>
</gene>